<dbReference type="EMBL" id="CAJNNV010028452">
    <property type="protein sequence ID" value="CAE8624646.1"/>
    <property type="molecule type" value="Genomic_DNA"/>
</dbReference>
<evidence type="ECO:0000313" key="2">
    <source>
        <dbReference type="EMBL" id="CAE8624646.1"/>
    </source>
</evidence>
<name>A0A813GEH6_POLGL</name>
<proteinExistence type="predicted"/>
<sequence length="152" mass="16130">MTGAPSCVYAVLLFVQLSKLTQGDPARASRAPGLCDLALSEVGWAPAGTDATPRPAENDRFGTAGASLPSPGVCGLPLGHVALKVADHLSSGATNTWEERELSLGWLLQRWFVGLLAGLAGQQPLDPWILDLWSRLLPYTSLLQELCPEIAI</sequence>
<gene>
    <name evidence="2" type="ORF">PGLA1383_LOCUS41752</name>
</gene>
<protein>
    <submittedName>
        <fullName evidence="2">Uncharacterized protein</fullName>
    </submittedName>
</protein>
<keyword evidence="3" id="KW-1185">Reference proteome</keyword>
<evidence type="ECO:0000313" key="3">
    <source>
        <dbReference type="Proteomes" id="UP000654075"/>
    </source>
</evidence>
<keyword evidence="1" id="KW-0732">Signal</keyword>
<accession>A0A813GEH6</accession>
<evidence type="ECO:0000256" key="1">
    <source>
        <dbReference type="SAM" id="SignalP"/>
    </source>
</evidence>
<comment type="caution">
    <text evidence="2">The sequence shown here is derived from an EMBL/GenBank/DDBJ whole genome shotgun (WGS) entry which is preliminary data.</text>
</comment>
<feature type="signal peptide" evidence="1">
    <location>
        <begin position="1"/>
        <end position="23"/>
    </location>
</feature>
<dbReference type="Proteomes" id="UP000654075">
    <property type="component" value="Unassembled WGS sequence"/>
</dbReference>
<reference evidence="2" key="1">
    <citation type="submission" date="2021-02" db="EMBL/GenBank/DDBJ databases">
        <authorList>
            <person name="Dougan E. K."/>
            <person name="Rhodes N."/>
            <person name="Thang M."/>
            <person name="Chan C."/>
        </authorList>
    </citation>
    <scope>NUCLEOTIDE SEQUENCE</scope>
</reference>
<feature type="chain" id="PRO_5032589808" evidence="1">
    <location>
        <begin position="24"/>
        <end position="152"/>
    </location>
</feature>
<dbReference type="AlphaFoldDB" id="A0A813GEH6"/>
<organism evidence="2 3">
    <name type="scientific">Polarella glacialis</name>
    <name type="common">Dinoflagellate</name>
    <dbReference type="NCBI Taxonomy" id="89957"/>
    <lineage>
        <taxon>Eukaryota</taxon>
        <taxon>Sar</taxon>
        <taxon>Alveolata</taxon>
        <taxon>Dinophyceae</taxon>
        <taxon>Suessiales</taxon>
        <taxon>Suessiaceae</taxon>
        <taxon>Polarella</taxon>
    </lineage>
</organism>